<feature type="domain" description="Guanylate-binding protein N-terminal" evidence="1">
    <location>
        <begin position="275"/>
        <end position="426"/>
    </location>
</feature>
<dbReference type="SUPFAM" id="SSF52540">
    <property type="entry name" value="P-loop containing nucleoside triphosphate hydrolases"/>
    <property type="match status" value="1"/>
</dbReference>
<protein>
    <recommendedName>
        <fullName evidence="1">Guanylate-binding protein N-terminal domain-containing protein</fullName>
    </recommendedName>
</protein>
<proteinExistence type="predicted"/>
<evidence type="ECO:0000313" key="2">
    <source>
        <dbReference type="EMBL" id="EKX73457.1"/>
    </source>
</evidence>
<dbReference type="EMBL" id="ACOU01000002">
    <property type="protein sequence ID" value="EKX73457.1"/>
    <property type="molecule type" value="Genomic_DNA"/>
</dbReference>
<dbReference type="AlphaFoldDB" id="L1LDD0"/>
<keyword evidence="3" id="KW-1185">Reference proteome</keyword>
<name>L1LDD0_THEEQ</name>
<organism evidence="2 3">
    <name type="scientific">Theileria equi strain WA</name>
    <dbReference type="NCBI Taxonomy" id="1537102"/>
    <lineage>
        <taxon>Eukaryota</taxon>
        <taxon>Sar</taxon>
        <taxon>Alveolata</taxon>
        <taxon>Apicomplexa</taxon>
        <taxon>Aconoidasida</taxon>
        <taxon>Piroplasmida</taxon>
        <taxon>Theileriidae</taxon>
        <taxon>Theileria</taxon>
    </lineage>
</organism>
<dbReference type="GO" id="GO:0003924">
    <property type="term" value="F:GTPase activity"/>
    <property type="evidence" value="ECO:0007669"/>
    <property type="project" value="InterPro"/>
</dbReference>
<comment type="caution">
    <text evidence="2">The sequence shown here is derived from an EMBL/GenBank/DDBJ whole genome shotgun (WGS) entry which is preliminary data.</text>
</comment>
<dbReference type="GeneID" id="15806676"/>
<dbReference type="PANTHER" id="PTHR10751">
    <property type="entry name" value="GUANYLATE BINDING PROTEIN"/>
    <property type="match status" value="1"/>
</dbReference>
<dbReference type="GO" id="GO:0005525">
    <property type="term" value="F:GTP binding"/>
    <property type="evidence" value="ECO:0007669"/>
    <property type="project" value="InterPro"/>
</dbReference>
<dbReference type="InterPro" id="IPR027417">
    <property type="entry name" value="P-loop_NTPase"/>
</dbReference>
<sequence>MTTLENLQYKKAGSLTFEELSALYDEAKHSTKSSDHDALSKDKSSMVDIDLLPQNGGIDSDVLSGDGDVSLQNDELESDVLQHDKEDHPELVVRNDHYCSQRATVSFGVEATQDNAGILDVVNYYKPDLANEPSVDNDGFGAINNGEHPLLPSEGFAMGVNKFKETKLYGKGGRPRGHVGGDSTTSSIIVNSRIRNNHSPHSGYTYASPYNTLVDSVMSSDSDAGKMQNGLFEVPFNVYSVPRLVDPFKGFSKIHTQRAIKLLHFSKVDSKLTCKVDKSASRLLKKQIGNCKVVSTSIVGDPRSGKSYLAGLLVGKGSKSFKISDPFAVQTKCEGTVWIYVAVYEEKYAYIFLDFDGFEGSDSDRIKMLSFALAASNCVLASFKASVMSGVFELVQSMINLSANQADDESEEGEVDNENEIVELFRKKTTRLFLKDDGDEEDDDTVGTDLDKLWSPPIVHFIFRDSNDFIKCLDERNYTPETLVEQGIFEHYLDIFKCTSDTNMEFKNNMLDAFGIFTNRKYTCLPYPLRARKNTKPERYGVGQMLLKFLAPHEAKDSTTEDDYDIFPTQNISLMPMTALSNHFFEKLDEIKTCVYHDTLSHSRANSQLSGRMFIRFIKLLVEHFNVYNAFTIKDLNSILTEVHFDENESVKKDSIVYFLKIVKTKIAPLLPINSRELLSKSIEAKQKALQYFEAKAFGTFEDYSKVYNALGTTLDELVAKLDRKNTSIINHKITSFIERRADVLNYRIARKDYTPQDLDAEILKTKRALQRKFDDAVVVDSALTQVSQKLVEMFNNHHPDVYIARIYTPSIDIKDTVETYTSKFTMLPTRLSIEEEDDQQNEEESSVIHIQDGSMGECDIDAHVDETTPHTISEDITPPSVMETAQSDREEKRVTIAERPITITRVY</sequence>
<dbReference type="eggNOG" id="ENOG502QX7W">
    <property type="taxonomic scope" value="Eukaryota"/>
</dbReference>
<dbReference type="KEGG" id="beq:BEWA_034930"/>
<dbReference type="VEuPathDB" id="PiroplasmaDB:BEWA_034930"/>
<dbReference type="RefSeq" id="XP_004832909.1">
    <property type="nucleotide sequence ID" value="XM_004832852.1"/>
</dbReference>
<dbReference type="Proteomes" id="UP000031512">
    <property type="component" value="Unassembled WGS sequence"/>
</dbReference>
<dbReference type="STRING" id="1537102.L1LDD0"/>
<accession>L1LDD0</accession>
<evidence type="ECO:0000313" key="3">
    <source>
        <dbReference type="Proteomes" id="UP000031512"/>
    </source>
</evidence>
<dbReference type="Pfam" id="PF02263">
    <property type="entry name" value="GBP"/>
    <property type="match status" value="1"/>
</dbReference>
<gene>
    <name evidence="2" type="ORF">BEWA_034930</name>
</gene>
<dbReference type="InterPro" id="IPR015894">
    <property type="entry name" value="Guanylate-bd_N"/>
</dbReference>
<dbReference type="Gene3D" id="3.40.50.300">
    <property type="entry name" value="P-loop containing nucleotide triphosphate hydrolases"/>
    <property type="match status" value="1"/>
</dbReference>
<evidence type="ECO:0000259" key="1">
    <source>
        <dbReference type="Pfam" id="PF02263"/>
    </source>
</evidence>
<dbReference type="OrthoDB" id="361834at2759"/>
<reference evidence="2 3" key="1">
    <citation type="journal article" date="2012" name="BMC Genomics">
        <title>Comparative genomic analysis and phylogenetic position of Theileria equi.</title>
        <authorList>
            <person name="Kappmeyer L.S."/>
            <person name="Thiagarajan M."/>
            <person name="Herndon D.R."/>
            <person name="Ramsay J.D."/>
            <person name="Caler E."/>
            <person name="Djikeng A."/>
            <person name="Gillespie J.J."/>
            <person name="Lau A.O."/>
            <person name="Roalson E.H."/>
            <person name="Silva J.C."/>
            <person name="Silva M.G."/>
            <person name="Suarez C.E."/>
            <person name="Ueti M.W."/>
            <person name="Nene V.M."/>
            <person name="Mealey R.H."/>
            <person name="Knowles D.P."/>
            <person name="Brayton K.A."/>
        </authorList>
    </citation>
    <scope>NUCLEOTIDE SEQUENCE [LARGE SCALE GENOMIC DNA]</scope>
    <source>
        <strain evidence="2 3">WA</strain>
    </source>
</reference>